<evidence type="ECO:0000256" key="4">
    <source>
        <dbReference type="ARBA" id="ARBA00022723"/>
    </source>
</evidence>
<gene>
    <name evidence="8" type="primary">ispA</name>
    <name evidence="8" type="ORF">GCM10009001_19700</name>
</gene>
<accession>A0ABP3R372</accession>
<evidence type="ECO:0000256" key="3">
    <source>
        <dbReference type="ARBA" id="ARBA00022679"/>
    </source>
</evidence>
<dbReference type="CDD" id="cd00685">
    <property type="entry name" value="Trans_IPPS_HT"/>
    <property type="match status" value="1"/>
</dbReference>
<dbReference type="Pfam" id="PF00348">
    <property type="entry name" value="polyprenyl_synt"/>
    <property type="match status" value="1"/>
</dbReference>
<evidence type="ECO:0000313" key="8">
    <source>
        <dbReference type="EMBL" id="GAA0602757.1"/>
    </source>
</evidence>
<comment type="cofactor">
    <cofactor evidence="1">
        <name>Mg(2+)</name>
        <dbReference type="ChEBI" id="CHEBI:18420"/>
    </cofactor>
</comment>
<keyword evidence="4" id="KW-0479">Metal-binding</keyword>
<evidence type="ECO:0000256" key="2">
    <source>
        <dbReference type="ARBA" id="ARBA00006706"/>
    </source>
</evidence>
<dbReference type="Gene3D" id="1.10.600.10">
    <property type="entry name" value="Farnesyl Diphosphate Synthase"/>
    <property type="match status" value="1"/>
</dbReference>
<dbReference type="SUPFAM" id="SSF48576">
    <property type="entry name" value="Terpenoid synthases"/>
    <property type="match status" value="1"/>
</dbReference>
<organism evidence="8 9">
    <name type="scientific">Virgibacillus siamensis</name>
    <dbReference type="NCBI Taxonomy" id="480071"/>
    <lineage>
        <taxon>Bacteria</taxon>
        <taxon>Bacillati</taxon>
        <taxon>Bacillota</taxon>
        <taxon>Bacilli</taxon>
        <taxon>Bacillales</taxon>
        <taxon>Bacillaceae</taxon>
        <taxon>Virgibacillus</taxon>
    </lineage>
</organism>
<comment type="caution">
    <text evidence="8">The sequence shown here is derived from an EMBL/GenBank/DDBJ whole genome shotgun (WGS) entry which is preliminary data.</text>
</comment>
<dbReference type="Proteomes" id="UP001500866">
    <property type="component" value="Unassembled WGS sequence"/>
</dbReference>
<evidence type="ECO:0000256" key="5">
    <source>
        <dbReference type="ARBA" id="ARBA00022842"/>
    </source>
</evidence>
<keyword evidence="3 7" id="KW-0808">Transferase</keyword>
<dbReference type="InterPro" id="IPR053378">
    <property type="entry name" value="Prenyl_diphosphate_synthase"/>
</dbReference>
<dbReference type="PANTHER" id="PTHR43281">
    <property type="entry name" value="FARNESYL DIPHOSPHATE SYNTHASE"/>
    <property type="match status" value="1"/>
</dbReference>
<keyword evidence="5" id="KW-0460">Magnesium</keyword>
<evidence type="ECO:0000256" key="6">
    <source>
        <dbReference type="ARBA" id="ARBA00023229"/>
    </source>
</evidence>
<evidence type="ECO:0000313" key="9">
    <source>
        <dbReference type="Proteomes" id="UP001500866"/>
    </source>
</evidence>
<dbReference type="SFLD" id="SFLDS00005">
    <property type="entry name" value="Isoprenoid_Synthase_Type_I"/>
    <property type="match status" value="1"/>
</dbReference>
<evidence type="ECO:0000256" key="1">
    <source>
        <dbReference type="ARBA" id="ARBA00001946"/>
    </source>
</evidence>
<protein>
    <submittedName>
        <fullName evidence="8">(2E,6E)-farnesyl diphosphate synthase</fullName>
    </submittedName>
</protein>
<dbReference type="PANTHER" id="PTHR43281:SF1">
    <property type="entry name" value="FARNESYL DIPHOSPHATE SYNTHASE"/>
    <property type="match status" value="1"/>
</dbReference>
<proteinExistence type="inferred from homology"/>
<keyword evidence="6" id="KW-0414">Isoprene biosynthesis</keyword>
<dbReference type="PROSITE" id="PS00723">
    <property type="entry name" value="POLYPRENYL_SYNTHASE_1"/>
    <property type="match status" value="1"/>
</dbReference>
<dbReference type="SFLD" id="SFLDG01017">
    <property type="entry name" value="Polyprenyl_Transferase_Like"/>
    <property type="match status" value="1"/>
</dbReference>
<dbReference type="InterPro" id="IPR008949">
    <property type="entry name" value="Isoprenoid_synthase_dom_sf"/>
</dbReference>
<keyword evidence="9" id="KW-1185">Reference proteome</keyword>
<name>A0ABP3R372_9BACI</name>
<dbReference type="EMBL" id="BAAADS010000012">
    <property type="protein sequence ID" value="GAA0602757.1"/>
    <property type="molecule type" value="Genomic_DNA"/>
</dbReference>
<dbReference type="InterPro" id="IPR000092">
    <property type="entry name" value="Polyprenyl_synt"/>
</dbReference>
<dbReference type="NCBIfam" id="NF045485">
    <property type="entry name" value="FPPsyn"/>
    <property type="match status" value="1"/>
</dbReference>
<comment type="similarity">
    <text evidence="2 7">Belongs to the FPP/GGPP synthase family.</text>
</comment>
<reference evidence="9" key="1">
    <citation type="journal article" date="2019" name="Int. J. Syst. Evol. Microbiol.">
        <title>The Global Catalogue of Microorganisms (GCM) 10K type strain sequencing project: providing services to taxonomists for standard genome sequencing and annotation.</title>
        <authorList>
            <consortium name="The Broad Institute Genomics Platform"/>
            <consortium name="The Broad Institute Genome Sequencing Center for Infectious Disease"/>
            <person name="Wu L."/>
            <person name="Ma J."/>
        </authorList>
    </citation>
    <scope>NUCLEOTIDE SEQUENCE [LARGE SCALE GENOMIC DNA]</scope>
    <source>
        <strain evidence="9">JCM 15395</strain>
    </source>
</reference>
<dbReference type="InterPro" id="IPR033749">
    <property type="entry name" value="Polyprenyl_synt_CS"/>
</dbReference>
<sequence length="296" mass="33004">MTVQNDLDRYIEEGKMVTEEKMTNELRNLEIPEQLKQSMLYSIEAGGKRLRPILMMASCGAYSSDRSKVLSTAVALEMIHTYSLIHDDLPAMDNDNLRRGKPTNHKAFDEATAILAGDALLTYSFELITQDSRLTDRQKVFLTGSLSQASGPKGMVAGQILDMDAETKDVTLEELETIHMFKTGELVKFAVKAGAFIGNASAEQLTYLDEFAHYLGLIFQVQDDILDVTGDPEKIGKPVGSDEENEKNTYPRLLGLDGAIEKKHHYVNKAKEALENAGADSSYLMLLTDYFSNREY</sequence>
<evidence type="ECO:0000256" key="7">
    <source>
        <dbReference type="RuleBase" id="RU004466"/>
    </source>
</evidence>
<dbReference type="PROSITE" id="PS00444">
    <property type="entry name" value="POLYPRENYL_SYNTHASE_2"/>
    <property type="match status" value="1"/>
</dbReference>